<dbReference type="STRING" id="1330018.A0A167LH18"/>
<dbReference type="OrthoDB" id="75724at2759"/>
<feature type="domain" description="CRAL-TRIO" evidence="2">
    <location>
        <begin position="124"/>
        <end position="233"/>
    </location>
</feature>
<dbReference type="AlphaFoldDB" id="A0A167LH18"/>
<gene>
    <name evidence="3" type="ORF">CALVIDRAFT_166348</name>
</gene>
<dbReference type="Proteomes" id="UP000076738">
    <property type="component" value="Unassembled WGS sequence"/>
</dbReference>
<keyword evidence="1" id="KW-1133">Transmembrane helix</keyword>
<sequence length="327" mass="38005">MAEARLTLAHKTQALEILRTTHQASVRELQDSALDELLPTLQRELALDEKWKEWAEAYVDDDGTMFRMFRKHGFSKSATLSALRNALLLPLPLLDLPHTHPSIAITFSPPDPPTLHVCLTYLTPYSLSSFRETLLFCYEKLRLHLAEEGLLGFYCVLDLGGARIRDILSDVIPWYTTELQPRYPSMCAATFIINYTWMYGGLWSVFRRVAPAQALSRIFFLSTEDLATFFPSCLPPSEELSPVYSYPNLALDTWEDRPSSPIRFSALEQPTPERTRWRLLVTLAGMLGTRMRSAGWWKRWRWLGWILLLLLVRWWVSRRPRRAFDRR</sequence>
<keyword evidence="1" id="KW-0812">Transmembrane</keyword>
<name>A0A167LH18_CALVF</name>
<dbReference type="SUPFAM" id="SSF52087">
    <property type="entry name" value="CRAL/TRIO domain"/>
    <property type="match status" value="1"/>
</dbReference>
<protein>
    <recommendedName>
        <fullName evidence="2">CRAL-TRIO domain-containing protein</fullName>
    </recommendedName>
</protein>
<keyword evidence="4" id="KW-1185">Reference proteome</keyword>
<evidence type="ECO:0000313" key="3">
    <source>
        <dbReference type="EMBL" id="KZO95684.1"/>
    </source>
</evidence>
<reference evidence="3 4" key="1">
    <citation type="journal article" date="2016" name="Mol. Biol. Evol.">
        <title>Comparative Genomics of Early-Diverging Mushroom-Forming Fungi Provides Insights into the Origins of Lignocellulose Decay Capabilities.</title>
        <authorList>
            <person name="Nagy L.G."/>
            <person name="Riley R."/>
            <person name="Tritt A."/>
            <person name="Adam C."/>
            <person name="Daum C."/>
            <person name="Floudas D."/>
            <person name="Sun H."/>
            <person name="Yadav J.S."/>
            <person name="Pangilinan J."/>
            <person name="Larsson K.H."/>
            <person name="Matsuura K."/>
            <person name="Barry K."/>
            <person name="Labutti K."/>
            <person name="Kuo R."/>
            <person name="Ohm R.A."/>
            <person name="Bhattacharya S.S."/>
            <person name="Shirouzu T."/>
            <person name="Yoshinaga Y."/>
            <person name="Martin F.M."/>
            <person name="Grigoriev I.V."/>
            <person name="Hibbett D.S."/>
        </authorList>
    </citation>
    <scope>NUCLEOTIDE SEQUENCE [LARGE SCALE GENOMIC DNA]</scope>
    <source>
        <strain evidence="3 4">TUFC12733</strain>
    </source>
</reference>
<dbReference type="Pfam" id="PF00650">
    <property type="entry name" value="CRAL_TRIO"/>
    <property type="match status" value="1"/>
</dbReference>
<feature type="transmembrane region" description="Helical" evidence="1">
    <location>
        <begin position="300"/>
        <end position="316"/>
    </location>
</feature>
<dbReference type="InterPro" id="IPR052432">
    <property type="entry name" value="PITP/CRAL-TRIO"/>
</dbReference>
<dbReference type="PANTHER" id="PTHR46590:SF4">
    <property type="entry name" value="CRAL-TRIO DOMAIN-CONTAINING PROTEIN"/>
    <property type="match status" value="1"/>
</dbReference>
<proteinExistence type="predicted"/>
<evidence type="ECO:0000313" key="4">
    <source>
        <dbReference type="Proteomes" id="UP000076738"/>
    </source>
</evidence>
<keyword evidence="1" id="KW-0472">Membrane</keyword>
<dbReference type="InterPro" id="IPR036865">
    <property type="entry name" value="CRAL-TRIO_dom_sf"/>
</dbReference>
<evidence type="ECO:0000259" key="2">
    <source>
        <dbReference type="Pfam" id="PF00650"/>
    </source>
</evidence>
<dbReference type="PANTHER" id="PTHR46590">
    <property type="entry name" value="PHOSPHATIDYLINOSITOL TRANSFER PROTEIN CSR1-RELATED"/>
    <property type="match status" value="1"/>
</dbReference>
<accession>A0A167LH18</accession>
<dbReference type="Gene3D" id="3.40.525.10">
    <property type="entry name" value="CRAL-TRIO lipid binding domain"/>
    <property type="match status" value="1"/>
</dbReference>
<dbReference type="CDD" id="cd00170">
    <property type="entry name" value="SEC14"/>
    <property type="match status" value="1"/>
</dbReference>
<dbReference type="EMBL" id="KV417288">
    <property type="protein sequence ID" value="KZO95684.1"/>
    <property type="molecule type" value="Genomic_DNA"/>
</dbReference>
<dbReference type="InterPro" id="IPR001251">
    <property type="entry name" value="CRAL-TRIO_dom"/>
</dbReference>
<organism evidence="3 4">
    <name type="scientific">Calocera viscosa (strain TUFC12733)</name>
    <dbReference type="NCBI Taxonomy" id="1330018"/>
    <lineage>
        <taxon>Eukaryota</taxon>
        <taxon>Fungi</taxon>
        <taxon>Dikarya</taxon>
        <taxon>Basidiomycota</taxon>
        <taxon>Agaricomycotina</taxon>
        <taxon>Dacrymycetes</taxon>
        <taxon>Dacrymycetales</taxon>
        <taxon>Dacrymycetaceae</taxon>
        <taxon>Calocera</taxon>
    </lineage>
</organism>
<evidence type="ECO:0000256" key="1">
    <source>
        <dbReference type="SAM" id="Phobius"/>
    </source>
</evidence>